<protein>
    <submittedName>
        <fullName evidence="1">Uncharacterized protein</fullName>
    </submittedName>
</protein>
<dbReference type="Proteomes" id="UP000050863">
    <property type="component" value="Unassembled WGS sequence"/>
</dbReference>
<organism evidence="1 2">
    <name type="scientific">Bradyrhizobium jicamae</name>
    <dbReference type="NCBI Taxonomy" id="280332"/>
    <lineage>
        <taxon>Bacteria</taxon>
        <taxon>Pseudomonadati</taxon>
        <taxon>Pseudomonadota</taxon>
        <taxon>Alphaproteobacteria</taxon>
        <taxon>Hyphomicrobiales</taxon>
        <taxon>Nitrobacteraceae</taxon>
        <taxon>Bradyrhizobium</taxon>
    </lineage>
</organism>
<evidence type="ECO:0000313" key="2">
    <source>
        <dbReference type="Proteomes" id="UP000050863"/>
    </source>
</evidence>
<gene>
    <name evidence="1" type="ORF">CQ12_11455</name>
</gene>
<comment type="caution">
    <text evidence="1">The sequence shown here is derived from an EMBL/GenBank/DDBJ whole genome shotgun (WGS) entry which is preliminary data.</text>
</comment>
<dbReference type="AlphaFoldDB" id="A0A0R3LLA3"/>
<dbReference type="STRING" id="280332.CQ12_11455"/>
<dbReference type="EMBL" id="LLXZ01000118">
    <property type="protein sequence ID" value="KRR06195.1"/>
    <property type="molecule type" value="Genomic_DNA"/>
</dbReference>
<accession>A0A0R3LLA3</accession>
<dbReference type="RefSeq" id="WP_057836828.1">
    <property type="nucleotide sequence ID" value="NZ_LLXZ01000118.1"/>
</dbReference>
<sequence>MAYDLPENFQRLHHAEQELRDKSLEIIRHNDLGLHLMVVELTMDVADTLRKFPTDDEDLKVPQLLGMRIFNAFASSLKLALSGYSQNSTLVMRDILETIFLLDLFRGEPSLIKEWRFSDKQQIRKKFSPIRVREALDKRYGHKAKKRAELYQLFSELAAHPTMKSALMMRPEIGGDAVIGPFVEKGALEAQLSEMGRLALQAGEALISFIPSWWGPAMECRRSFDKAKLEWLHQFFPSPAGAECTTKKGDGADE</sequence>
<proteinExistence type="predicted"/>
<name>A0A0R3LLA3_9BRAD</name>
<keyword evidence="2" id="KW-1185">Reference proteome</keyword>
<reference evidence="1 2" key="1">
    <citation type="submission" date="2014-03" db="EMBL/GenBank/DDBJ databases">
        <title>Bradyrhizobium valentinum sp. nov., isolated from effective nodules of Lupinus mariae-josephae, a lupine endemic of basic-lime soils in Eastern Spain.</title>
        <authorList>
            <person name="Duran D."/>
            <person name="Rey L."/>
            <person name="Navarro A."/>
            <person name="Busquets A."/>
            <person name="Imperial J."/>
            <person name="Ruiz-Argueso T."/>
        </authorList>
    </citation>
    <scope>NUCLEOTIDE SEQUENCE [LARGE SCALE GENOMIC DNA]</scope>
    <source>
        <strain evidence="1 2">PAC68</strain>
    </source>
</reference>
<dbReference type="OrthoDB" id="4764643at2"/>
<evidence type="ECO:0000313" key="1">
    <source>
        <dbReference type="EMBL" id="KRR06195.1"/>
    </source>
</evidence>